<organism evidence="1 2">
    <name type="scientific">Leucocoprinus birnbaumii</name>
    <dbReference type="NCBI Taxonomy" id="56174"/>
    <lineage>
        <taxon>Eukaryota</taxon>
        <taxon>Fungi</taxon>
        <taxon>Dikarya</taxon>
        <taxon>Basidiomycota</taxon>
        <taxon>Agaricomycotina</taxon>
        <taxon>Agaricomycetes</taxon>
        <taxon>Agaricomycetidae</taxon>
        <taxon>Agaricales</taxon>
        <taxon>Agaricineae</taxon>
        <taxon>Agaricaceae</taxon>
        <taxon>Leucocoprinus</taxon>
    </lineage>
</organism>
<evidence type="ECO:0000313" key="2">
    <source>
        <dbReference type="Proteomes" id="UP001213000"/>
    </source>
</evidence>
<keyword evidence="2" id="KW-1185">Reference proteome</keyword>
<dbReference type="EMBL" id="JANIEX010000940">
    <property type="protein sequence ID" value="KAJ3561888.1"/>
    <property type="molecule type" value="Genomic_DNA"/>
</dbReference>
<reference evidence="1" key="1">
    <citation type="submission" date="2022-07" db="EMBL/GenBank/DDBJ databases">
        <title>Genome Sequence of Leucocoprinus birnbaumii.</title>
        <authorList>
            <person name="Buettner E."/>
        </authorList>
    </citation>
    <scope>NUCLEOTIDE SEQUENCE</scope>
    <source>
        <strain evidence="1">VT141</strain>
    </source>
</reference>
<protein>
    <submittedName>
        <fullName evidence="1">Uncharacterized protein</fullName>
    </submittedName>
</protein>
<gene>
    <name evidence="1" type="ORF">NP233_g9918</name>
</gene>
<sequence length="332" mass="37299">MGSSNLKKELKELFVLSRSWLASAMETLVFRPSAVHIIHRCLQEFHGAKAEVESFEELFKKDFPPEEERLLKSSSITTDIPLSTAHTDNLRKDFLNAQALQYFVSYNKKLHRSLLPHRAELYIRIKNTVRFHIEPHPLAPVQAVPTRENKPMYIGASVDCPIESVRDAQSLTIELRIQFLQCAYHLIGTDQFLLEDAKAAVLVLAAIEDARSDDTTPDAAEDDDVEDKLKRVLTRLDEQLSGSPAQEERTGLFRATSIKRTHSPTSTISTVIERTIDPALLVEGVRDKIKVYHPDLYLGLKGSSAPVQAPCSEAGEYDKPLLEKSIQGDGWV</sequence>
<accession>A0AAD5VLA0</accession>
<dbReference type="Proteomes" id="UP001213000">
    <property type="component" value="Unassembled WGS sequence"/>
</dbReference>
<proteinExistence type="predicted"/>
<dbReference type="AlphaFoldDB" id="A0AAD5VLA0"/>
<comment type="caution">
    <text evidence="1">The sequence shown here is derived from an EMBL/GenBank/DDBJ whole genome shotgun (WGS) entry which is preliminary data.</text>
</comment>
<evidence type="ECO:0000313" key="1">
    <source>
        <dbReference type="EMBL" id="KAJ3561888.1"/>
    </source>
</evidence>
<name>A0AAD5VLA0_9AGAR</name>